<sequence>MDPFSPQGFADHNTPGDQEHPKMPANQASETPPENQSGPNLDAGRTHTPPDRYLEGIYSTVFPSAVVARLLEVHRALDRQIETAEFACATISLLEGEWLRFHRVIEEIVELLIALREAAAEQGVNVNRGREGESNNHGGSRENSDGDLVWNLA</sequence>
<feature type="region of interest" description="Disordered" evidence="1">
    <location>
        <begin position="1"/>
        <end position="52"/>
    </location>
</feature>
<evidence type="ECO:0000256" key="1">
    <source>
        <dbReference type="SAM" id="MobiDB-lite"/>
    </source>
</evidence>
<name>A0AAN8P082_9PEZI</name>
<dbReference type="Proteomes" id="UP001307849">
    <property type="component" value="Unassembled WGS sequence"/>
</dbReference>
<feature type="region of interest" description="Disordered" evidence="1">
    <location>
        <begin position="126"/>
        <end position="153"/>
    </location>
</feature>
<dbReference type="AlphaFoldDB" id="A0AAN8P082"/>
<evidence type="ECO:0000313" key="2">
    <source>
        <dbReference type="EMBL" id="KAK6521662.1"/>
    </source>
</evidence>
<evidence type="ECO:0000313" key="3">
    <source>
        <dbReference type="Proteomes" id="UP001307849"/>
    </source>
</evidence>
<comment type="caution">
    <text evidence="2">The sequence shown here is derived from an EMBL/GenBank/DDBJ whole genome shotgun (WGS) entry which is preliminary data.</text>
</comment>
<dbReference type="EMBL" id="JAVHJM010000001">
    <property type="protein sequence ID" value="KAK6521662.1"/>
    <property type="molecule type" value="Genomic_DNA"/>
</dbReference>
<accession>A0AAN8P082</accession>
<reference evidence="2 3" key="1">
    <citation type="submission" date="2019-10" db="EMBL/GenBank/DDBJ databases">
        <authorList>
            <person name="Palmer J.M."/>
        </authorList>
    </citation>
    <scope>NUCLEOTIDE SEQUENCE [LARGE SCALE GENOMIC DNA]</scope>
    <source>
        <strain evidence="2 3">TWF506</strain>
    </source>
</reference>
<protein>
    <submittedName>
        <fullName evidence="2">Uncharacterized protein</fullName>
    </submittedName>
</protein>
<feature type="compositionally biased region" description="Basic and acidic residues" evidence="1">
    <location>
        <begin position="128"/>
        <end position="144"/>
    </location>
</feature>
<gene>
    <name evidence="2" type="ORF">TWF506_001871</name>
</gene>
<organism evidence="2 3">
    <name type="scientific">Arthrobotrys conoides</name>
    <dbReference type="NCBI Taxonomy" id="74498"/>
    <lineage>
        <taxon>Eukaryota</taxon>
        <taxon>Fungi</taxon>
        <taxon>Dikarya</taxon>
        <taxon>Ascomycota</taxon>
        <taxon>Pezizomycotina</taxon>
        <taxon>Orbiliomycetes</taxon>
        <taxon>Orbiliales</taxon>
        <taxon>Orbiliaceae</taxon>
        <taxon>Arthrobotrys</taxon>
    </lineage>
</organism>
<proteinExistence type="predicted"/>
<feature type="compositionally biased region" description="Polar residues" evidence="1">
    <location>
        <begin position="26"/>
        <end position="39"/>
    </location>
</feature>
<keyword evidence="3" id="KW-1185">Reference proteome</keyword>